<evidence type="ECO:0000313" key="4">
    <source>
        <dbReference type="EMBL" id="OAQ68632.1"/>
    </source>
</evidence>
<dbReference type="PROSITE" id="PS00061">
    <property type="entry name" value="ADH_SHORT"/>
    <property type="match status" value="1"/>
</dbReference>
<dbReference type="PANTHER" id="PTHR43180">
    <property type="entry name" value="3-OXOACYL-(ACYL-CARRIER-PROTEIN) REDUCTASE (AFU_ORTHOLOGUE AFUA_6G11210)"/>
    <property type="match status" value="1"/>
</dbReference>
<dbReference type="SUPFAM" id="SSF51735">
    <property type="entry name" value="NAD(P)-binding Rossmann-fold domains"/>
    <property type="match status" value="1"/>
</dbReference>
<accession>A0A179FSP3</accession>
<dbReference type="AlphaFoldDB" id="A0A179FSP3"/>
<keyword evidence="5" id="KW-1185">Reference proteome</keyword>
<name>A0A179FSP3_METCM</name>
<dbReference type="Pfam" id="PF00106">
    <property type="entry name" value="adh_short"/>
    <property type="match status" value="1"/>
</dbReference>
<evidence type="ECO:0000313" key="5">
    <source>
        <dbReference type="Proteomes" id="UP000078397"/>
    </source>
</evidence>
<dbReference type="RefSeq" id="XP_018145482.1">
    <property type="nucleotide sequence ID" value="XM_018284125.1"/>
</dbReference>
<dbReference type="InterPro" id="IPR020904">
    <property type="entry name" value="Sc_DH/Rdtase_CS"/>
</dbReference>
<dbReference type="OrthoDB" id="498125at2759"/>
<protein>
    <submittedName>
        <fullName evidence="4">Short-chain dehydrogenase</fullName>
    </submittedName>
</protein>
<dbReference type="PANTHER" id="PTHR43180:SF16">
    <property type="entry name" value="BACILYSIN BIOSYNTHESIS OXIDOREDUCTASE BACC"/>
    <property type="match status" value="1"/>
</dbReference>
<dbReference type="KEGG" id="pchm:VFPPC_04847"/>
<comment type="caution">
    <text evidence="4">The sequence shown here is derived from an EMBL/GenBank/DDBJ whole genome shotgun (WGS) entry which is preliminary data.</text>
</comment>
<dbReference type="Gene3D" id="3.40.50.720">
    <property type="entry name" value="NAD(P)-binding Rossmann-like Domain"/>
    <property type="match status" value="1"/>
</dbReference>
<dbReference type="STRING" id="1380566.A0A179FSP3"/>
<dbReference type="Proteomes" id="UP000078397">
    <property type="component" value="Unassembled WGS sequence"/>
</dbReference>
<proteinExistence type="inferred from homology"/>
<reference evidence="4 5" key="1">
    <citation type="journal article" date="2016" name="PLoS Pathog.">
        <title>Biosynthesis of antibiotic leucinostatins in bio-control fungus Purpureocillium lilacinum and their inhibition on phytophthora revealed by genome mining.</title>
        <authorList>
            <person name="Wang G."/>
            <person name="Liu Z."/>
            <person name="Lin R."/>
            <person name="Li E."/>
            <person name="Mao Z."/>
            <person name="Ling J."/>
            <person name="Yang Y."/>
            <person name="Yin W.B."/>
            <person name="Xie B."/>
        </authorList>
    </citation>
    <scope>NUCLEOTIDE SEQUENCE [LARGE SCALE GENOMIC DNA]</scope>
    <source>
        <strain evidence="4">170</strain>
    </source>
</reference>
<organism evidence="4 5">
    <name type="scientific">Pochonia chlamydosporia 170</name>
    <dbReference type="NCBI Taxonomy" id="1380566"/>
    <lineage>
        <taxon>Eukaryota</taxon>
        <taxon>Fungi</taxon>
        <taxon>Dikarya</taxon>
        <taxon>Ascomycota</taxon>
        <taxon>Pezizomycotina</taxon>
        <taxon>Sordariomycetes</taxon>
        <taxon>Hypocreomycetidae</taxon>
        <taxon>Hypocreales</taxon>
        <taxon>Clavicipitaceae</taxon>
        <taxon>Pochonia</taxon>
    </lineage>
</organism>
<sequence>MADSPSSSPWSITKTIQQSPPVDLTKSYSPLTLHGKTILITGGANGLGSHMVRRWASHGAHVIIADIDSASGESLVAELRAQYRSSTFAYITCDVTNWEDQTALFESAARLSPTHTIDIVVPNAGIISAPEGYTFENPSLVNGKIPKPSTKTIDVNITGVIYTTHLALYYFSQDPKNTNCLLLIGSIASIAPLAGQTHYTMSKHAVCGLFRSLRMTSFMQKCNLRVNMLAPYFVEQSRMLPVVADIAFLAGTAGGATIPDVVEAATRLVADESISGRSLAVGPPLKNAPEGEIPVADHEGDGRGRAAWEIYAHDYDEVDAFTFRYVHMMNRVTQLRGILAFILDIFIKIFRWW</sequence>
<evidence type="ECO:0000256" key="3">
    <source>
        <dbReference type="ARBA" id="ARBA00023002"/>
    </source>
</evidence>
<dbReference type="GO" id="GO:0016491">
    <property type="term" value="F:oxidoreductase activity"/>
    <property type="evidence" value="ECO:0007669"/>
    <property type="project" value="UniProtKB-KW"/>
</dbReference>
<keyword evidence="2" id="KW-0521">NADP</keyword>
<comment type="similarity">
    <text evidence="1">Belongs to the short-chain dehydrogenases/reductases (SDR) family.</text>
</comment>
<dbReference type="EMBL" id="LSBJ02000003">
    <property type="protein sequence ID" value="OAQ68632.1"/>
    <property type="molecule type" value="Genomic_DNA"/>
</dbReference>
<dbReference type="GeneID" id="28848119"/>
<evidence type="ECO:0000256" key="1">
    <source>
        <dbReference type="ARBA" id="ARBA00006484"/>
    </source>
</evidence>
<dbReference type="PRINTS" id="PR00081">
    <property type="entry name" value="GDHRDH"/>
</dbReference>
<dbReference type="InterPro" id="IPR036291">
    <property type="entry name" value="NAD(P)-bd_dom_sf"/>
</dbReference>
<dbReference type="InterPro" id="IPR002347">
    <property type="entry name" value="SDR_fam"/>
</dbReference>
<keyword evidence="3" id="KW-0560">Oxidoreductase</keyword>
<gene>
    <name evidence="4" type="ORF">VFPPC_04847</name>
</gene>
<evidence type="ECO:0000256" key="2">
    <source>
        <dbReference type="ARBA" id="ARBA00022857"/>
    </source>
</evidence>